<name>A0A4R6UTD4_9GAMM</name>
<dbReference type="InterPro" id="IPR011066">
    <property type="entry name" value="MscS_channel_C_sf"/>
</dbReference>
<evidence type="ECO:0000256" key="6">
    <source>
        <dbReference type="ARBA" id="ARBA00023136"/>
    </source>
</evidence>
<dbReference type="AlphaFoldDB" id="A0A4R6UTD4"/>
<dbReference type="GO" id="GO:0005886">
    <property type="term" value="C:plasma membrane"/>
    <property type="evidence" value="ECO:0007669"/>
    <property type="project" value="UniProtKB-SubCell"/>
</dbReference>
<keyword evidence="12" id="KW-1185">Reference proteome</keyword>
<dbReference type="InterPro" id="IPR006686">
    <property type="entry name" value="MscS_channel_CS"/>
</dbReference>
<dbReference type="Gene3D" id="1.10.287.1260">
    <property type="match status" value="1"/>
</dbReference>
<dbReference type="Gene3D" id="3.30.70.100">
    <property type="match status" value="1"/>
</dbReference>
<feature type="transmembrane region" description="Helical" evidence="7">
    <location>
        <begin position="59"/>
        <end position="85"/>
    </location>
</feature>
<dbReference type="InterPro" id="IPR011014">
    <property type="entry name" value="MscS_channel_TM-2"/>
</dbReference>
<keyword evidence="3" id="KW-1003">Cell membrane</keyword>
<feature type="transmembrane region" description="Helical" evidence="7">
    <location>
        <begin position="12"/>
        <end position="38"/>
    </location>
</feature>
<evidence type="ECO:0000313" key="11">
    <source>
        <dbReference type="EMBL" id="TDQ50402.1"/>
    </source>
</evidence>
<dbReference type="GO" id="GO:0008381">
    <property type="term" value="F:mechanosensitive monoatomic ion channel activity"/>
    <property type="evidence" value="ECO:0007669"/>
    <property type="project" value="UniProtKB-ARBA"/>
</dbReference>
<evidence type="ECO:0000256" key="5">
    <source>
        <dbReference type="ARBA" id="ARBA00022989"/>
    </source>
</evidence>
<feature type="transmembrane region" description="Helical" evidence="7">
    <location>
        <begin position="91"/>
        <end position="113"/>
    </location>
</feature>
<gene>
    <name evidence="11" type="ORF">EV696_10283</name>
</gene>
<dbReference type="EMBL" id="SNYM01000002">
    <property type="protein sequence ID" value="TDQ50402.1"/>
    <property type="molecule type" value="Genomic_DNA"/>
</dbReference>
<evidence type="ECO:0000256" key="7">
    <source>
        <dbReference type="SAM" id="Phobius"/>
    </source>
</evidence>
<dbReference type="InterPro" id="IPR049142">
    <property type="entry name" value="MS_channel_1st"/>
</dbReference>
<dbReference type="PROSITE" id="PS01246">
    <property type="entry name" value="UPF0003"/>
    <property type="match status" value="1"/>
</dbReference>
<dbReference type="RefSeq" id="WP_133587534.1">
    <property type="nucleotide sequence ID" value="NZ_CP037953.1"/>
</dbReference>
<evidence type="ECO:0000256" key="3">
    <source>
        <dbReference type="ARBA" id="ARBA00022475"/>
    </source>
</evidence>
<reference evidence="11 12" key="1">
    <citation type="submission" date="2019-03" db="EMBL/GenBank/DDBJ databases">
        <title>Genomic Encyclopedia of Type Strains, Phase IV (KMG-IV): sequencing the most valuable type-strain genomes for metagenomic binning, comparative biology and taxonomic classification.</title>
        <authorList>
            <person name="Goeker M."/>
        </authorList>
    </citation>
    <scope>NUCLEOTIDE SEQUENCE [LARGE SCALE GENOMIC DNA]</scope>
    <source>
        <strain evidence="11 12">DSM 103792</strain>
    </source>
</reference>
<comment type="similarity">
    <text evidence="2">Belongs to the MscS (TC 1.A.23) family.</text>
</comment>
<dbReference type="InterPro" id="IPR010920">
    <property type="entry name" value="LSM_dom_sf"/>
</dbReference>
<keyword evidence="6 7" id="KW-0472">Membrane</keyword>
<dbReference type="Pfam" id="PF21088">
    <property type="entry name" value="MS_channel_1st"/>
    <property type="match status" value="1"/>
</dbReference>
<proteinExistence type="inferred from homology"/>
<evidence type="ECO:0000259" key="10">
    <source>
        <dbReference type="Pfam" id="PF21088"/>
    </source>
</evidence>
<evidence type="ECO:0000256" key="4">
    <source>
        <dbReference type="ARBA" id="ARBA00022692"/>
    </source>
</evidence>
<evidence type="ECO:0000256" key="1">
    <source>
        <dbReference type="ARBA" id="ARBA00004651"/>
    </source>
</evidence>
<keyword evidence="4 7" id="KW-0812">Transmembrane</keyword>
<protein>
    <submittedName>
        <fullName evidence="11">MscS family membrane protein</fullName>
    </submittedName>
</protein>
<dbReference type="Pfam" id="PF00924">
    <property type="entry name" value="MS_channel_2nd"/>
    <property type="match status" value="1"/>
</dbReference>
<comment type="caution">
    <text evidence="11">The sequence shown here is derived from an EMBL/GenBank/DDBJ whole genome shotgun (WGS) entry which is preliminary data.</text>
</comment>
<accession>A0A4R6UTD4</accession>
<dbReference type="SUPFAM" id="SSF82861">
    <property type="entry name" value="Mechanosensitive channel protein MscS (YggB), transmembrane region"/>
    <property type="match status" value="1"/>
</dbReference>
<dbReference type="Proteomes" id="UP000295375">
    <property type="component" value="Unassembled WGS sequence"/>
</dbReference>
<dbReference type="PANTHER" id="PTHR43634:SF2">
    <property type="entry name" value="LOW CONDUCTANCE MECHANOSENSITIVE CHANNEL YNAI"/>
    <property type="match status" value="1"/>
</dbReference>
<dbReference type="SUPFAM" id="SSF50182">
    <property type="entry name" value="Sm-like ribonucleoproteins"/>
    <property type="match status" value="1"/>
</dbReference>
<evidence type="ECO:0000313" key="12">
    <source>
        <dbReference type="Proteomes" id="UP000295375"/>
    </source>
</evidence>
<dbReference type="InterPro" id="IPR049278">
    <property type="entry name" value="MS_channel_C"/>
</dbReference>
<evidence type="ECO:0000256" key="2">
    <source>
        <dbReference type="ARBA" id="ARBA00008017"/>
    </source>
</evidence>
<dbReference type="OrthoDB" id="9775207at2"/>
<dbReference type="Pfam" id="PF21082">
    <property type="entry name" value="MS_channel_3rd"/>
    <property type="match status" value="1"/>
</dbReference>
<dbReference type="PANTHER" id="PTHR43634">
    <property type="entry name" value="OW CONDUCTANCE MECHANOSENSITIVE CHANNEL"/>
    <property type="match status" value="1"/>
</dbReference>
<keyword evidence="5 7" id="KW-1133">Transmembrane helix</keyword>
<dbReference type="Gene3D" id="2.30.30.60">
    <property type="match status" value="1"/>
</dbReference>
<dbReference type="InterPro" id="IPR023408">
    <property type="entry name" value="MscS_beta-dom_sf"/>
</dbReference>
<organism evidence="11 12">
    <name type="scientific">Permianibacter aggregans</name>
    <dbReference type="NCBI Taxonomy" id="1510150"/>
    <lineage>
        <taxon>Bacteria</taxon>
        <taxon>Pseudomonadati</taxon>
        <taxon>Pseudomonadota</taxon>
        <taxon>Gammaproteobacteria</taxon>
        <taxon>Pseudomonadales</taxon>
        <taxon>Pseudomonadaceae</taxon>
        <taxon>Permianibacter</taxon>
    </lineage>
</organism>
<evidence type="ECO:0000259" key="9">
    <source>
        <dbReference type="Pfam" id="PF21082"/>
    </source>
</evidence>
<feature type="domain" description="Mechanosensitive ion channel MscS" evidence="8">
    <location>
        <begin position="188"/>
        <end position="257"/>
    </location>
</feature>
<sequence length="383" mass="42947">MPTFSEMIDWVIAQSGVAAWIGGVTVIILLTAVVHWIWRIIDLKIKTKFDATESVWDDAVWGAIYKPITVSIWLAGIALSLKYAFADNVAVVNQAISTIRDIGIVLMLGWFLLRLTNRVSLRLVEKSKEPSEESRLDQTTIEAVGKLTKVCIFIITGLVLLQTVGFSISGVLAFGGIGGLAISFAAKDMLANFFGGFFLYMDRPFVVGDYIRSPDREVEGTVEYIGWRITRISTIDMRPLYVPNSTFTTISVENVTRMTNRRIRETVGIRYEDKHRMLAIISDIRDMMRAHPELVNEEATNAYFNSFGDSSLNILFNALTTVTSWTDFNRVKHDVLLNILNIVHKHGADVAFPTRTLLIEKMAVSEKAAEQEEEHEQPAHGAD</sequence>
<dbReference type="InterPro" id="IPR006685">
    <property type="entry name" value="MscS_channel_2nd"/>
</dbReference>
<evidence type="ECO:0000259" key="8">
    <source>
        <dbReference type="Pfam" id="PF00924"/>
    </source>
</evidence>
<feature type="domain" description="Mechanosensitive ion channel MscS C-terminal" evidence="9">
    <location>
        <begin position="266"/>
        <end position="349"/>
    </location>
</feature>
<comment type="subcellular location">
    <subcellularLocation>
        <location evidence="1">Cell membrane</location>
        <topology evidence="1">Multi-pass membrane protein</topology>
    </subcellularLocation>
</comment>
<dbReference type="SUPFAM" id="SSF82689">
    <property type="entry name" value="Mechanosensitive channel protein MscS (YggB), C-terminal domain"/>
    <property type="match status" value="1"/>
</dbReference>
<dbReference type="InterPro" id="IPR045042">
    <property type="entry name" value="YnaI-like"/>
</dbReference>
<feature type="domain" description="Mechanosensitive ion channel transmembrane helices 2/3" evidence="10">
    <location>
        <begin position="146"/>
        <end position="187"/>
    </location>
</feature>